<dbReference type="EMBL" id="CM004387">
    <property type="protein sequence ID" value="OAY59757.1"/>
    <property type="molecule type" value="Genomic_DNA"/>
</dbReference>
<organism evidence="1 2">
    <name type="scientific">Manihot esculenta</name>
    <name type="common">Cassava</name>
    <name type="synonym">Jatropha manihot</name>
    <dbReference type="NCBI Taxonomy" id="3983"/>
    <lineage>
        <taxon>Eukaryota</taxon>
        <taxon>Viridiplantae</taxon>
        <taxon>Streptophyta</taxon>
        <taxon>Embryophyta</taxon>
        <taxon>Tracheophyta</taxon>
        <taxon>Spermatophyta</taxon>
        <taxon>Magnoliopsida</taxon>
        <taxon>eudicotyledons</taxon>
        <taxon>Gunneridae</taxon>
        <taxon>Pentapetalae</taxon>
        <taxon>rosids</taxon>
        <taxon>fabids</taxon>
        <taxon>Malpighiales</taxon>
        <taxon>Euphorbiaceae</taxon>
        <taxon>Crotonoideae</taxon>
        <taxon>Manihoteae</taxon>
        <taxon>Manihot</taxon>
    </lineage>
</organism>
<reference evidence="2" key="1">
    <citation type="journal article" date="2016" name="Nat. Biotechnol.">
        <title>Sequencing wild and cultivated cassava and related species reveals extensive interspecific hybridization and genetic diversity.</title>
        <authorList>
            <person name="Bredeson J.V."/>
            <person name="Lyons J.B."/>
            <person name="Prochnik S.E."/>
            <person name="Wu G.A."/>
            <person name="Ha C.M."/>
            <person name="Edsinger-Gonzales E."/>
            <person name="Grimwood J."/>
            <person name="Schmutz J."/>
            <person name="Rabbi I.Y."/>
            <person name="Egesi C."/>
            <person name="Nauluvula P."/>
            <person name="Lebot V."/>
            <person name="Ndunguru J."/>
            <person name="Mkamilo G."/>
            <person name="Bart R.S."/>
            <person name="Setter T.L."/>
            <person name="Gleadow R.M."/>
            <person name="Kulakow P."/>
            <person name="Ferguson M.E."/>
            <person name="Rounsley S."/>
            <person name="Rokhsar D.S."/>
        </authorList>
    </citation>
    <scope>NUCLEOTIDE SEQUENCE [LARGE SCALE GENOMIC DNA]</scope>
    <source>
        <strain evidence="2">cv. AM560-2</strain>
    </source>
</reference>
<evidence type="ECO:0000313" key="2">
    <source>
        <dbReference type="Proteomes" id="UP000091857"/>
    </source>
</evidence>
<dbReference type="STRING" id="3983.A0A2C9WHZ8"/>
<dbReference type="Proteomes" id="UP000091857">
    <property type="component" value="Chromosome 1"/>
</dbReference>
<dbReference type="Gramene" id="Manes.01G057000.1.v8.1">
    <property type="protein sequence ID" value="Manes.01G057000.1.v8.1.CDS.1"/>
    <property type="gene ID" value="Manes.01G057000.v8.1"/>
</dbReference>
<evidence type="ECO:0000313" key="1">
    <source>
        <dbReference type="EMBL" id="OAY59757.1"/>
    </source>
</evidence>
<proteinExistence type="predicted"/>
<gene>
    <name evidence="1" type="ORF">MANES_01G057000v8</name>
</gene>
<dbReference type="AlphaFoldDB" id="A0A2C9WHZ8"/>
<comment type="caution">
    <text evidence="1">The sequence shown here is derived from an EMBL/GenBank/DDBJ whole genome shotgun (WGS) entry which is preliminary data.</text>
</comment>
<keyword evidence="2" id="KW-1185">Reference proteome</keyword>
<sequence>MSKEISRMSDSLYFLYILVQSRKLQERGWKPRWFQREGEDGPFRYGGGYWEAREQGNWEGCPNIFGEFSKDIAQSSEES</sequence>
<accession>A0A2C9WHZ8</accession>
<dbReference type="InterPro" id="IPR037239">
    <property type="entry name" value="OSBP_sf"/>
</dbReference>
<dbReference type="SUPFAM" id="SSF144000">
    <property type="entry name" value="Oxysterol-binding protein-like"/>
    <property type="match status" value="1"/>
</dbReference>
<name>A0A2C9WHZ8_MANES</name>
<protein>
    <submittedName>
        <fullName evidence="1">Uncharacterized protein</fullName>
    </submittedName>
</protein>